<accession>A0A238ZZR0</accession>
<name>A0A238ZZR0_9ACTN</name>
<reference evidence="3" key="1">
    <citation type="submission" date="2017-06" db="EMBL/GenBank/DDBJ databases">
        <authorList>
            <person name="Varghese N."/>
            <person name="Submissions S."/>
        </authorList>
    </citation>
    <scope>NUCLEOTIDE SEQUENCE [LARGE SCALE GENOMIC DNA]</scope>
    <source>
        <strain evidence="3">DSM 45423</strain>
    </source>
</reference>
<dbReference type="RefSeq" id="WP_089402221.1">
    <property type="nucleotide sequence ID" value="NZ_FZOH01000001.1"/>
</dbReference>
<feature type="region of interest" description="Disordered" evidence="1">
    <location>
        <begin position="47"/>
        <end position="102"/>
    </location>
</feature>
<feature type="compositionally biased region" description="Basic and acidic residues" evidence="1">
    <location>
        <begin position="54"/>
        <end position="68"/>
    </location>
</feature>
<evidence type="ECO:0000256" key="1">
    <source>
        <dbReference type="SAM" id="MobiDB-lite"/>
    </source>
</evidence>
<evidence type="ECO:0000313" key="2">
    <source>
        <dbReference type="EMBL" id="SNR88123.1"/>
    </source>
</evidence>
<keyword evidence="3" id="KW-1185">Reference proteome</keyword>
<dbReference type="EMBL" id="FZOH01000001">
    <property type="protein sequence ID" value="SNR88123.1"/>
    <property type="molecule type" value="Genomic_DNA"/>
</dbReference>
<protein>
    <submittedName>
        <fullName evidence="2">Uncharacterized protein</fullName>
    </submittedName>
</protein>
<evidence type="ECO:0000313" key="3">
    <source>
        <dbReference type="Proteomes" id="UP000198386"/>
    </source>
</evidence>
<dbReference type="Proteomes" id="UP000198386">
    <property type="component" value="Unassembled WGS sequence"/>
</dbReference>
<gene>
    <name evidence="2" type="ORF">SAMN04488107_0419</name>
</gene>
<sequence length="102" mass="10791">MVGLGHLAEADGDLTSAGISHRRAWQTTPGHAAALEGLVGAAAAWRQRRHRPASRLERADAERAERRARAQLGDQEFDVESTAGASRPDAVAGELDGVAAQR</sequence>
<dbReference type="AlphaFoldDB" id="A0A238ZZR0"/>
<proteinExistence type="predicted"/>
<organism evidence="2 3">
    <name type="scientific">Geodermatophilus saharensis</name>
    <dbReference type="NCBI Taxonomy" id="1137994"/>
    <lineage>
        <taxon>Bacteria</taxon>
        <taxon>Bacillati</taxon>
        <taxon>Actinomycetota</taxon>
        <taxon>Actinomycetes</taxon>
        <taxon>Geodermatophilales</taxon>
        <taxon>Geodermatophilaceae</taxon>
        <taxon>Geodermatophilus</taxon>
    </lineage>
</organism>